<organism evidence="3 4">
    <name type="scientific">Nocardia panacis</name>
    <dbReference type="NCBI Taxonomy" id="2340916"/>
    <lineage>
        <taxon>Bacteria</taxon>
        <taxon>Bacillati</taxon>
        <taxon>Actinomycetota</taxon>
        <taxon>Actinomycetes</taxon>
        <taxon>Mycobacteriales</taxon>
        <taxon>Nocardiaceae</taxon>
        <taxon>Nocardia</taxon>
    </lineage>
</organism>
<gene>
    <name evidence="3" type="ORF">D5S18_05865</name>
</gene>
<sequence>MLSNNVVERFSYTAGPAGGQRGVERALEILRVATERMLRLLGVPDIADVGSDQVRLGGLRG</sequence>
<dbReference type="EMBL" id="QZFU01000013">
    <property type="protein sequence ID" value="RJO78416.1"/>
    <property type="molecule type" value="Genomic_DNA"/>
</dbReference>
<dbReference type="Proteomes" id="UP000266677">
    <property type="component" value="Unassembled WGS sequence"/>
</dbReference>
<feature type="domain" description="FMN-dependent dehydrogenase" evidence="2">
    <location>
        <begin position="14"/>
        <end position="55"/>
    </location>
</feature>
<dbReference type="GO" id="GO:0016491">
    <property type="term" value="F:oxidoreductase activity"/>
    <property type="evidence" value="ECO:0007669"/>
    <property type="project" value="InterPro"/>
</dbReference>
<comment type="caution">
    <text evidence="3">The sequence shown here is derived from an EMBL/GenBank/DDBJ whole genome shotgun (WGS) entry which is preliminary data.</text>
</comment>
<dbReference type="Pfam" id="PF01070">
    <property type="entry name" value="FMN_dh"/>
    <property type="match status" value="1"/>
</dbReference>
<accession>A0A3A4L6L5</accession>
<name>A0A3A4L6L5_9NOCA</name>
<dbReference type="Gene3D" id="3.20.20.70">
    <property type="entry name" value="Aldolase class I"/>
    <property type="match status" value="1"/>
</dbReference>
<dbReference type="AlphaFoldDB" id="A0A3A4L6L5"/>
<evidence type="ECO:0000259" key="2">
    <source>
        <dbReference type="Pfam" id="PF01070"/>
    </source>
</evidence>
<evidence type="ECO:0000256" key="1">
    <source>
        <dbReference type="ARBA" id="ARBA00001917"/>
    </source>
</evidence>
<evidence type="ECO:0000313" key="3">
    <source>
        <dbReference type="EMBL" id="RJO78416.1"/>
    </source>
</evidence>
<dbReference type="InterPro" id="IPR013785">
    <property type="entry name" value="Aldolase_TIM"/>
</dbReference>
<keyword evidence="4" id="KW-1185">Reference proteome</keyword>
<dbReference type="InterPro" id="IPR000262">
    <property type="entry name" value="FMN-dep_DH"/>
</dbReference>
<protein>
    <recommendedName>
        <fullName evidence="2">FMN-dependent dehydrogenase domain-containing protein</fullName>
    </recommendedName>
</protein>
<comment type="cofactor">
    <cofactor evidence="1">
        <name>FMN</name>
        <dbReference type="ChEBI" id="CHEBI:58210"/>
    </cofactor>
</comment>
<proteinExistence type="predicted"/>
<reference evidence="3 4" key="1">
    <citation type="submission" date="2018-09" db="EMBL/GenBank/DDBJ databases">
        <title>YIM PH21274 draft genome.</title>
        <authorList>
            <person name="Miao C."/>
        </authorList>
    </citation>
    <scope>NUCLEOTIDE SEQUENCE [LARGE SCALE GENOMIC DNA]</scope>
    <source>
        <strain evidence="3 4">YIM PH 21724</strain>
    </source>
</reference>
<evidence type="ECO:0000313" key="4">
    <source>
        <dbReference type="Proteomes" id="UP000266677"/>
    </source>
</evidence>